<proteinExistence type="predicted"/>
<gene>
    <name evidence="2" type="ORF">AAT19DRAFT_11593</name>
</gene>
<dbReference type="FunFam" id="1.10.150.20:FF:000013">
    <property type="entry name" value="U5 small nuclear ribonucleoprotein kDa helicase"/>
    <property type="match status" value="1"/>
</dbReference>
<dbReference type="GO" id="GO:0003723">
    <property type="term" value="F:RNA binding"/>
    <property type="evidence" value="ECO:0007669"/>
    <property type="project" value="TreeGrafter"/>
</dbReference>
<dbReference type="GO" id="GO:0003724">
    <property type="term" value="F:RNA helicase activity"/>
    <property type="evidence" value="ECO:0007669"/>
    <property type="project" value="TreeGrafter"/>
</dbReference>
<dbReference type="Gene3D" id="1.10.150.20">
    <property type="entry name" value="5' to 3' exonuclease, C-terminal subdomain"/>
    <property type="match status" value="1"/>
</dbReference>
<dbReference type="GO" id="GO:0000388">
    <property type="term" value="P:spliceosome conformational change to release U4 (or U4atac) and U1 (or U11)"/>
    <property type="evidence" value="ECO:0007669"/>
    <property type="project" value="TreeGrafter"/>
</dbReference>
<evidence type="ECO:0000313" key="3">
    <source>
        <dbReference type="Proteomes" id="UP000239560"/>
    </source>
</evidence>
<keyword evidence="2" id="KW-0547">Nucleotide-binding</keyword>
<dbReference type="OrthoDB" id="5575at2759"/>
<feature type="chain" id="PRO_5015777232" evidence="1">
    <location>
        <begin position="20"/>
        <end position="148"/>
    </location>
</feature>
<keyword evidence="2" id="KW-0067">ATP-binding</keyword>
<comment type="caution">
    <text evidence="2">The sequence shown here is derived from an EMBL/GenBank/DDBJ whole genome shotgun (WGS) entry which is preliminary data.</text>
</comment>
<keyword evidence="2" id="KW-0347">Helicase</keyword>
<accession>A0A2S9ZW14</accession>
<dbReference type="Proteomes" id="UP000239560">
    <property type="component" value="Unassembled WGS sequence"/>
</dbReference>
<name>A0A2S9ZW14_RHOTO</name>
<evidence type="ECO:0000256" key="1">
    <source>
        <dbReference type="SAM" id="SignalP"/>
    </source>
</evidence>
<dbReference type="AlphaFoldDB" id="A0A2S9ZW14"/>
<dbReference type="SUPFAM" id="SSF158702">
    <property type="entry name" value="Sec63 N-terminal domain-like"/>
    <property type="match status" value="1"/>
</dbReference>
<dbReference type="GO" id="GO:0005681">
    <property type="term" value="C:spliceosomal complex"/>
    <property type="evidence" value="ECO:0007669"/>
    <property type="project" value="TreeGrafter"/>
</dbReference>
<organism evidence="2 3">
    <name type="scientific">Rhodotorula toruloides</name>
    <name type="common">Yeast</name>
    <name type="synonym">Rhodosporidium toruloides</name>
    <dbReference type="NCBI Taxonomy" id="5286"/>
    <lineage>
        <taxon>Eukaryota</taxon>
        <taxon>Fungi</taxon>
        <taxon>Dikarya</taxon>
        <taxon>Basidiomycota</taxon>
        <taxon>Pucciniomycotina</taxon>
        <taxon>Microbotryomycetes</taxon>
        <taxon>Sporidiobolales</taxon>
        <taxon>Sporidiobolaceae</taxon>
        <taxon>Rhodotorula</taxon>
    </lineage>
</organism>
<dbReference type="Gene3D" id="2.60.40.150">
    <property type="entry name" value="C2 domain"/>
    <property type="match status" value="1"/>
</dbReference>
<keyword evidence="1" id="KW-0732">Signal</keyword>
<dbReference type="PANTHER" id="PTHR24075:SF5">
    <property type="entry name" value="U5 SMALL NUCLEAR RIBONUCLEOPROTEIN 200 KDA HELICASE"/>
    <property type="match status" value="1"/>
</dbReference>
<dbReference type="EMBL" id="LCTV02000017">
    <property type="protein sequence ID" value="PRQ69940.1"/>
    <property type="molecule type" value="Genomic_DNA"/>
</dbReference>
<feature type="signal peptide" evidence="1">
    <location>
        <begin position="1"/>
        <end position="19"/>
    </location>
</feature>
<dbReference type="PANTHER" id="PTHR24075">
    <property type="entry name" value="SEC63 DOMAIN-CONTAINING"/>
    <property type="match status" value="1"/>
</dbReference>
<protein>
    <submittedName>
        <fullName evidence="2">DEAD/DEAH box helicase</fullName>
    </submittedName>
</protein>
<reference evidence="2 3" key="1">
    <citation type="journal article" date="2018" name="Elife">
        <title>Functional genomics of lipid metabolism in the oleaginous yeast Rhodosporidium toruloides.</title>
        <authorList>
            <person name="Coradetti S.T."/>
            <person name="Pinel D."/>
            <person name="Geiselman G."/>
            <person name="Ito M."/>
            <person name="Mondo S."/>
            <person name="Reilly M.C."/>
            <person name="Cheng Y.F."/>
            <person name="Bauer S."/>
            <person name="Grigoriev I."/>
            <person name="Gladden J.M."/>
            <person name="Simmons B.A."/>
            <person name="Brem R."/>
            <person name="Arkin A.P."/>
            <person name="Skerker J.M."/>
        </authorList>
    </citation>
    <scope>NUCLEOTIDE SEQUENCE [LARGE SCALE GENOMIC DNA]</scope>
    <source>
        <strain evidence="2 3">NBRC 0880</strain>
    </source>
</reference>
<dbReference type="InterPro" id="IPR035892">
    <property type="entry name" value="C2_domain_sf"/>
</dbReference>
<evidence type="ECO:0000313" key="2">
    <source>
        <dbReference type="EMBL" id="PRQ69940.1"/>
    </source>
</evidence>
<sequence length="148" mass="16923">MHSHLALVHLFYQTIWTLSELPQCVTQATWDSDSPLKQIPHFSSEVIQHCQAANVNSVYDLLELEDTDRDKILQFIPRQMRDVAAFANRYPSVEVSYDIEDQDELSAGEPIVVNVHLEREADEDEQVHSEKLFADIRVMMGLSVTKPG</sequence>
<keyword evidence="2" id="KW-0378">Hydrolase</keyword>